<keyword evidence="9" id="KW-1133">Transmembrane helix</keyword>
<keyword evidence="9" id="KW-0812">Transmembrane</keyword>
<evidence type="ECO:0000259" key="10">
    <source>
        <dbReference type="PROSITE" id="PS50011"/>
    </source>
</evidence>
<dbReference type="EMBL" id="JAUSQW010000001">
    <property type="protein sequence ID" value="MDP9801144.1"/>
    <property type="molecule type" value="Genomic_DNA"/>
</dbReference>
<dbReference type="InterPro" id="IPR000719">
    <property type="entry name" value="Prot_kinase_dom"/>
</dbReference>
<evidence type="ECO:0000256" key="7">
    <source>
        <dbReference type="PROSITE-ProRule" id="PRU10141"/>
    </source>
</evidence>
<dbReference type="PANTHER" id="PTHR43289:SF6">
    <property type="entry name" value="SERINE_THREONINE-PROTEIN KINASE NEKL-3"/>
    <property type="match status" value="1"/>
</dbReference>
<keyword evidence="3" id="KW-0808">Transferase</keyword>
<dbReference type="EC" id="2.7.11.1" evidence="1"/>
<keyword evidence="9" id="KW-0472">Membrane</keyword>
<gene>
    <name evidence="11" type="ORF">J2S49_001220</name>
</gene>
<dbReference type="Gene3D" id="3.30.200.20">
    <property type="entry name" value="Phosphorylase Kinase, domain 1"/>
    <property type="match status" value="1"/>
</dbReference>
<dbReference type="SUPFAM" id="SSF56112">
    <property type="entry name" value="Protein kinase-like (PK-like)"/>
    <property type="match status" value="1"/>
</dbReference>
<dbReference type="InterPro" id="IPR011009">
    <property type="entry name" value="Kinase-like_dom_sf"/>
</dbReference>
<keyword evidence="4 7" id="KW-0547">Nucleotide-binding</keyword>
<dbReference type="RefSeq" id="WP_278058896.1">
    <property type="nucleotide sequence ID" value="NZ_CP121247.1"/>
</dbReference>
<accession>A0ABT9NBP5</accession>
<feature type="transmembrane region" description="Helical" evidence="9">
    <location>
        <begin position="523"/>
        <end position="541"/>
    </location>
</feature>
<organism evidence="11 12">
    <name type="scientific">Arcanobacterium wilhelmae</name>
    <dbReference type="NCBI Taxonomy" id="1803177"/>
    <lineage>
        <taxon>Bacteria</taxon>
        <taxon>Bacillati</taxon>
        <taxon>Actinomycetota</taxon>
        <taxon>Actinomycetes</taxon>
        <taxon>Actinomycetales</taxon>
        <taxon>Actinomycetaceae</taxon>
        <taxon>Arcanobacterium</taxon>
    </lineage>
</organism>
<evidence type="ECO:0000256" key="3">
    <source>
        <dbReference type="ARBA" id="ARBA00022679"/>
    </source>
</evidence>
<reference evidence="11 12" key="1">
    <citation type="submission" date="2023-07" db="EMBL/GenBank/DDBJ databases">
        <title>Sequencing the genomes of 1000 actinobacteria strains.</title>
        <authorList>
            <person name="Klenk H.-P."/>
        </authorList>
    </citation>
    <scope>NUCLEOTIDE SEQUENCE [LARGE SCALE GENOMIC DNA]</scope>
    <source>
        <strain evidence="11 12">DSM 102162</strain>
    </source>
</reference>
<name>A0ABT9NBP5_9ACTO</name>
<keyword evidence="12" id="KW-1185">Reference proteome</keyword>
<protein>
    <recommendedName>
        <fullName evidence="1">non-specific serine/threonine protein kinase</fullName>
        <ecNumber evidence="1">2.7.11.1</ecNumber>
    </recommendedName>
</protein>
<evidence type="ECO:0000313" key="11">
    <source>
        <dbReference type="EMBL" id="MDP9801144.1"/>
    </source>
</evidence>
<feature type="region of interest" description="Disordered" evidence="8">
    <location>
        <begin position="288"/>
        <end position="318"/>
    </location>
</feature>
<evidence type="ECO:0000256" key="4">
    <source>
        <dbReference type="ARBA" id="ARBA00022741"/>
    </source>
</evidence>
<feature type="domain" description="Protein kinase" evidence="10">
    <location>
        <begin position="9"/>
        <end position="262"/>
    </location>
</feature>
<dbReference type="PANTHER" id="PTHR43289">
    <property type="entry name" value="MITOGEN-ACTIVATED PROTEIN KINASE KINASE KINASE 20-RELATED"/>
    <property type="match status" value="1"/>
</dbReference>
<evidence type="ECO:0000256" key="1">
    <source>
        <dbReference type="ARBA" id="ARBA00012513"/>
    </source>
</evidence>
<evidence type="ECO:0000256" key="9">
    <source>
        <dbReference type="SAM" id="Phobius"/>
    </source>
</evidence>
<evidence type="ECO:0000313" key="12">
    <source>
        <dbReference type="Proteomes" id="UP001235966"/>
    </source>
</evidence>
<dbReference type="CDD" id="cd14014">
    <property type="entry name" value="STKc_PknB_like"/>
    <property type="match status" value="1"/>
</dbReference>
<proteinExistence type="predicted"/>
<evidence type="ECO:0000256" key="5">
    <source>
        <dbReference type="ARBA" id="ARBA00022777"/>
    </source>
</evidence>
<evidence type="ECO:0000256" key="6">
    <source>
        <dbReference type="ARBA" id="ARBA00022840"/>
    </source>
</evidence>
<keyword evidence="6 7" id="KW-0067">ATP-binding</keyword>
<evidence type="ECO:0000256" key="2">
    <source>
        <dbReference type="ARBA" id="ARBA00022527"/>
    </source>
</evidence>
<dbReference type="PROSITE" id="PS00108">
    <property type="entry name" value="PROTEIN_KINASE_ST"/>
    <property type="match status" value="1"/>
</dbReference>
<dbReference type="PROSITE" id="PS50011">
    <property type="entry name" value="PROTEIN_KINASE_DOM"/>
    <property type="match status" value="1"/>
</dbReference>
<dbReference type="InterPro" id="IPR008271">
    <property type="entry name" value="Ser/Thr_kinase_AS"/>
</dbReference>
<feature type="transmembrane region" description="Helical" evidence="9">
    <location>
        <begin position="561"/>
        <end position="580"/>
    </location>
</feature>
<dbReference type="SMART" id="SM00220">
    <property type="entry name" value="S_TKc"/>
    <property type="match status" value="1"/>
</dbReference>
<keyword evidence="2 11" id="KW-0723">Serine/threonine-protein kinase</keyword>
<dbReference type="Proteomes" id="UP001235966">
    <property type="component" value="Unassembled WGS sequence"/>
</dbReference>
<dbReference type="Pfam" id="PF00069">
    <property type="entry name" value="Pkinase"/>
    <property type="match status" value="1"/>
</dbReference>
<feature type="transmembrane region" description="Helical" evidence="9">
    <location>
        <begin position="485"/>
        <end position="511"/>
    </location>
</feature>
<evidence type="ECO:0000256" key="8">
    <source>
        <dbReference type="SAM" id="MobiDB-lite"/>
    </source>
</evidence>
<dbReference type="GO" id="GO:0004674">
    <property type="term" value="F:protein serine/threonine kinase activity"/>
    <property type="evidence" value="ECO:0007669"/>
    <property type="project" value="UniProtKB-KW"/>
</dbReference>
<dbReference type="InterPro" id="IPR017441">
    <property type="entry name" value="Protein_kinase_ATP_BS"/>
</dbReference>
<dbReference type="PROSITE" id="PS00107">
    <property type="entry name" value="PROTEIN_KINASE_ATP"/>
    <property type="match status" value="1"/>
</dbReference>
<feature type="transmembrane region" description="Helical" evidence="9">
    <location>
        <begin position="420"/>
        <end position="451"/>
    </location>
</feature>
<dbReference type="Gene3D" id="1.10.510.10">
    <property type="entry name" value="Transferase(Phosphotransferase) domain 1"/>
    <property type="match status" value="1"/>
</dbReference>
<feature type="binding site" evidence="7">
    <location>
        <position position="37"/>
    </location>
    <ligand>
        <name>ATP</name>
        <dbReference type="ChEBI" id="CHEBI:30616"/>
    </ligand>
</feature>
<comment type="caution">
    <text evidence="11">The sequence shown here is derived from an EMBL/GenBank/DDBJ whole genome shotgun (WGS) entry which is preliminary data.</text>
</comment>
<sequence>MERQEIGGYRLIERIGVGGMSTVYEAVDGGGERVALKLLHPALAADPRARERLRREVAMMQRVHGRFVAQILDAETEEPDVFIVTELIDGPTLEQDVAEQGVFTGADLAQLAQELGEALESIHAEGVLHRDLKPSNVMLGEDGPVLIDFGIAQLGDDLRLTQTGSLTHTPGWADPRVIRGSAPDELADWWSMAAVLAFAATGRPPFGRGNTPAVMNRVLRGEADLEGLSEPLAAAFLSALSANEGSRISYATLTHMLADPGFAPAIPVEGMSADPAGHTQVVNASEVERPAEAPRFTPVESQATRQWDPEEETDPGATIEWDREAEEQWDPDSTRIAPLPRFPENGLPSSVHEVDTAVPDPTQVMALPHIQKPIPESYEPQGRMGPYPPVPAEPELAPEAMSTLPASVPYWTKPPRTFPLFFLIVGVALALLGGIYPWLTLSGVIAVLWFVDVVGDTREELMGRRYRRGGPYSGESVRSVARLPWAFVTGALRIALSALVGGGVAIGIGWLLARMDLARSRPLYTAVVAIALVMMWAFAASHKAREGARHVMENVAPTTGYRMLWVLMAIVAAVGAFAYWGSGSSVSFVPIGHTFF</sequence>
<keyword evidence="5 11" id="KW-0418">Kinase</keyword>